<accession>A0A1U7PXN5</accession>
<proteinExistence type="predicted"/>
<gene>
    <name evidence="1" type="ORF">SAMN05660493_03058</name>
</gene>
<keyword evidence="2" id="KW-1185">Reference proteome</keyword>
<dbReference type="AlphaFoldDB" id="A0A1U7PXN5"/>
<dbReference type="EMBL" id="FTPU01000051">
    <property type="protein sequence ID" value="SIT98315.1"/>
    <property type="molecule type" value="Genomic_DNA"/>
</dbReference>
<organism evidence="1 2">
    <name type="scientific">Epilithonimonas bovis DSM 19482</name>
    <dbReference type="NCBI Taxonomy" id="1121284"/>
    <lineage>
        <taxon>Bacteria</taxon>
        <taxon>Pseudomonadati</taxon>
        <taxon>Bacteroidota</taxon>
        <taxon>Flavobacteriia</taxon>
        <taxon>Flavobacteriales</taxon>
        <taxon>Weeksellaceae</taxon>
        <taxon>Chryseobacterium group</taxon>
        <taxon>Epilithonimonas</taxon>
    </lineage>
</organism>
<dbReference type="Proteomes" id="UP000187261">
    <property type="component" value="Unassembled WGS sequence"/>
</dbReference>
<name>A0A1U7PXN5_9FLAO</name>
<sequence length="105" mass="12042">MRTILSLVLLFNLTFFQSQSIKQIRSTVSSINTYNDYEIKSLDDSSFADDEAPDNGQSVTGYFLGKELCRIIHFVGLSYKNVLSAVMFDLYCVNKFGRNTITWYI</sequence>
<protein>
    <submittedName>
        <fullName evidence="1">Uncharacterized protein</fullName>
    </submittedName>
</protein>
<dbReference type="STRING" id="1121284.SAMN05660493_03058"/>
<evidence type="ECO:0000313" key="2">
    <source>
        <dbReference type="Proteomes" id="UP000187261"/>
    </source>
</evidence>
<reference evidence="2" key="1">
    <citation type="submission" date="2016-10" db="EMBL/GenBank/DDBJ databases">
        <authorList>
            <person name="Varghese N."/>
            <person name="Submissions S."/>
        </authorList>
    </citation>
    <scope>NUCLEOTIDE SEQUENCE [LARGE SCALE GENOMIC DNA]</scope>
    <source>
        <strain evidence="2">DSM 19482</strain>
    </source>
</reference>
<evidence type="ECO:0000313" key="1">
    <source>
        <dbReference type="EMBL" id="SIT98315.1"/>
    </source>
</evidence>